<keyword evidence="7" id="KW-0283">Flagellar rotation</keyword>
<dbReference type="InterPro" id="IPR001543">
    <property type="entry name" value="FliN-like_C"/>
</dbReference>
<evidence type="ECO:0000256" key="1">
    <source>
        <dbReference type="ARBA" id="ARBA00004117"/>
    </source>
</evidence>
<dbReference type="RefSeq" id="WP_119319536.1">
    <property type="nucleotide sequence ID" value="NZ_AP025739.1"/>
</dbReference>
<evidence type="ECO:0000256" key="8">
    <source>
        <dbReference type="ARBA" id="ARBA00023136"/>
    </source>
</evidence>
<dbReference type="Pfam" id="PF01052">
    <property type="entry name" value="FliMN_C"/>
    <property type="match status" value="1"/>
</dbReference>
<comment type="subcellular location">
    <subcellularLocation>
        <location evidence="1">Bacterial flagellum basal body</location>
    </subcellularLocation>
    <subcellularLocation>
        <location evidence="2">Cell membrane</location>
        <topology evidence="2">Peripheral membrane protein</topology>
    </subcellularLocation>
</comment>
<evidence type="ECO:0000256" key="4">
    <source>
        <dbReference type="ARBA" id="ARBA00021898"/>
    </source>
</evidence>
<gene>
    <name evidence="12" type="ORF">CCAX7_48160</name>
</gene>
<dbReference type="GO" id="GO:0003774">
    <property type="term" value="F:cytoskeletal motor activity"/>
    <property type="evidence" value="ECO:0007669"/>
    <property type="project" value="InterPro"/>
</dbReference>
<keyword evidence="12" id="KW-0282">Flagellum</keyword>
<protein>
    <recommendedName>
        <fullName evidence="4 10">Flagellar motor switch protein FliM</fullName>
    </recommendedName>
</protein>
<evidence type="ECO:0000256" key="6">
    <source>
        <dbReference type="ARBA" id="ARBA00022500"/>
    </source>
</evidence>
<evidence type="ECO:0000256" key="5">
    <source>
        <dbReference type="ARBA" id="ARBA00022475"/>
    </source>
</evidence>
<dbReference type="Gene3D" id="3.40.1550.10">
    <property type="entry name" value="CheC-like"/>
    <property type="match status" value="1"/>
</dbReference>
<sequence length="391" mass="43405">MAEVLSQNEIEALLSAMTTVEEEEEPNPAIEERMNRAASPSAPQARSTEGKVLLPLRKRRRAAAGMSMQDSHLRFGPGPLSYEPYDFRRPDKLSKEHLRSLQLLHESFANYFSSSLATYLRAQMQIEVVSVEQVPYDEYMRSISASLLYILNVSPLSGQAIFEMDYGILFSMIDRLLGGTGAAGKIVRDLTDIEKMLAENIVHYALSDLKTSWDPINPLMFDIASVEASSQFVQIVPGNDTVVLVLMEIRMGDFQGAMSLCIPYLLIKPILGKLSAQRWFISTNKKKEPMFGPQLAHRLNSTRVPCIARLGTARLTMGQLSDLKVGAVIPLKMPPNEDGSPRPGHIATVDLVVGNRTKFRGRTGLRGKNLAVQIDEIVTPEAELIAHKELN</sequence>
<evidence type="ECO:0000256" key="11">
    <source>
        <dbReference type="SAM" id="MobiDB-lite"/>
    </source>
</evidence>
<dbReference type="PIRSF" id="PIRSF002888">
    <property type="entry name" value="FliM"/>
    <property type="match status" value="1"/>
</dbReference>
<dbReference type="GO" id="GO:0005886">
    <property type="term" value="C:plasma membrane"/>
    <property type="evidence" value="ECO:0007669"/>
    <property type="project" value="UniProtKB-SubCell"/>
</dbReference>
<evidence type="ECO:0000313" key="13">
    <source>
        <dbReference type="Proteomes" id="UP000287394"/>
    </source>
</evidence>
<dbReference type="PANTHER" id="PTHR30034">
    <property type="entry name" value="FLAGELLAR MOTOR SWITCH PROTEIN FLIM"/>
    <property type="match status" value="1"/>
</dbReference>
<keyword evidence="9" id="KW-0975">Bacterial flagellum</keyword>
<evidence type="ECO:0000256" key="10">
    <source>
        <dbReference type="NCBIfam" id="TIGR01397"/>
    </source>
</evidence>
<evidence type="ECO:0000256" key="2">
    <source>
        <dbReference type="ARBA" id="ARBA00004202"/>
    </source>
</evidence>
<feature type="region of interest" description="Disordered" evidence="11">
    <location>
        <begin position="18"/>
        <end position="50"/>
    </location>
</feature>
<keyword evidence="12" id="KW-0966">Cell projection</keyword>
<dbReference type="Gene3D" id="2.30.330.10">
    <property type="entry name" value="SpoA-like"/>
    <property type="match status" value="1"/>
</dbReference>
<evidence type="ECO:0000256" key="3">
    <source>
        <dbReference type="ARBA" id="ARBA00011049"/>
    </source>
</evidence>
<dbReference type="Pfam" id="PF02154">
    <property type="entry name" value="FliM"/>
    <property type="match status" value="1"/>
</dbReference>
<dbReference type="InterPro" id="IPR028976">
    <property type="entry name" value="CheC-like_sf"/>
</dbReference>
<dbReference type="Proteomes" id="UP000287394">
    <property type="component" value="Chromosome"/>
</dbReference>
<dbReference type="KEGG" id="ccot:CCAX7_48160"/>
<organism evidence="12 13">
    <name type="scientific">Capsulimonas corticalis</name>
    <dbReference type="NCBI Taxonomy" id="2219043"/>
    <lineage>
        <taxon>Bacteria</taxon>
        <taxon>Bacillati</taxon>
        <taxon>Armatimonadota</taxon>
        <taxon>Armatimonadia</taxon>
        <taxon>Capsulimonadales</taxon>
        <taxon>Capsulimonadaceae</taxon>
        <taxon>Capsulimonas</taxon>
    </lineage>
</organism>
<dbReference type="InterPro" id="IPR036429">
    <property type="entry name" value="SpoA-like_sf"/>
</dbReference>
<dbReference type="InterPro" id="IPR001689">
    <property type="entry name" value="Flag_FliM"/>
</dbReference>
<dbReference type="SUPFAM" id="SSF101801">
    <property type="entry name" value="Surface presentation of antigens (SPOA)"/>
    <property type="match status" value="1"/>
</dbReference>
<comment type="similarity">
    <text evidence="3">Belongs to the FliM family.</text>
</comment>
<dbReference type="FunCoup" id="A0A402CQ60">
    <property type="interactions" value="112"/>
</dbReference>
<keyword evidence="5" id="KW-1003">Cell membrane</keyword>
<keyword evidence="6" id="KW-0145">Chemotaxis</keyword>
<dbReference type="EMBL" id="AP025739">
    <property type="protein sequence ID" value="BDI32765.1"/>
    <property type="molecule type" value="Genomic_DNA"/>
</dbReference>
<keyword evidence="13" id="KW-1185">Reference proteome</keyword>
<dbReference type="PANTHER" id="PTHR30034:SF6">
    <property type="entry name" value="YOP PROTEINS TRANSLOCATION PROTEIN Q"/>
    <property type="match status" value="1"/>
</dbReference>
<dbReference type="CDD" id="cd17908">
    <property type="entry name" value="FliM"/>
    <property type="match status" value="1"/>
</dbReference>
<keyword evidence="8" id="KW-0472">Membrane</keyword>
<dbReference type="AlphaFoldDB" id="A0A402CQ60"/>
<keyword evidence="12" id="KW-0969">Cilium</keyword>
<reference evidence="12 13" key="1">
    <citation type="journal article" date="2019" name="Int. J. Syst. Evol. Microbiol.">
        <title>Capsulimonas corticalis gen. nov., sp. nov., an aerobic capsulated bacterium, of a novel bacterial order, Capsulimonadales ord. nov., of the class Armatimonadia of the phylum Armatimonadetes.</title>
        <authorList>
            <person name="Li J."/>
            <person name="Kudo C."/>
            <person name="Tonouchi A."/>
        </authorList>
    </citation>
    <scope>NUCLEOTIDE SEQUENCE [LARGE SCALE GENOMIC DNA]</scope>
    <source>
        <strain evidence="12 13">AX-7</strain>
    </source>
</reference>
<evidence type="ECO:0000256" key="7">
    <source>
        <dbReference type="ARBA" id="ARBA00022779"/>
    </source>
</evidence>
<accession>A0A402CQ60</accession>
<dbReference type="GO" id="GO:0050918">
    <property type="term" value="P:positive chemotaxis"/>
    <property type="evidence" value="ECO:0007669"/>
    <property type="project" value="TreeGrafter"/>
</dbReference>
<name>A0A402CQ60_9BACT</name>
<evidence type="ECO:0000313" key="12">
    <source>
        <dbReference type="EMBL" id="BDI32765.1"/>
    </source>
</evidence>
<evidence type="ECO:0000256" key="9">
    <source>
        <dbReference type="ARBA" id="ARBA00023143"/>
    </source>
</evidence>
<feature type="compositionally biased region" description="Low complexity" evidence="11">
    <location>
        <begin position="36"/>
        <end position="47"/>
    </location>
</feature>
<proteinExistence type="inferred from homology"/>
<dbReference type="GO" id="GO:0071978">
    <property type="term" value="P:bacterial-type flagellum-dependent swarming motility"/>
    <property type="evidence" value="ECO:0007669"/>
    <property type="project" value="TreeGrafter"/>
</dbReference>
<dbReference type="NCBIfam" id="TIGR01397">
    <property type="entry name" value="fliM_switch"/>
    <property type="match status" value="1"/>
</dbReference>
<dbReference type="SUPFAM" id="SSF103039">
    <property type="entry name" value="CheC-like"/>
    <property type="match status" value="1"/>
</dbReference>
<dbReference type="OrthoDB" id="9806941at2"/>
<dbReference type="GO" id="GO:0009425">
    <property type="term" value="C:bacterial-type flagellum basal body"/>
    <property type="evidence" value="ECO:0007669"/>
    <property type="project" value="UniProtKB-SubCell"/>
</dbReference>